<evidence type="ECO:0000313" key="2">
    <source>
        <dbReference type="Proteomes" id="UP000017559"/>
    </source>
</evidence>
<evidence type="ECO:0008006" key="3">
    <source>
        <dbReference type="Google" id="ProtNLM"/>
    </source>
</evidence>
<dbReference type="Proteomes" id="UP000017559">
    <property type="component" value="Unassembled WGS sequence"/>
</dbReference>
<organism evidence="1 2">
    <name type="scientific">Moniliophthora roreri (strain MCA 2997)</name>
    <name type="common">Cocoa frosty pod rot fungus</name>
    <name type="synonym">Crinipellis roreri</name>
    <dbReference type="NCBI Taxonomy" id="1381753"/>
    <lineage>
        <taxon>Eukaryota</taxon>
        <taxon>Fungi</taxon>
        <taxon>Dikarya</taxon>
        <taxon>Basidiomycota</taxon>
        <taxon>Agaricomycotina</taxon>
        <taxon>Agaricomycetes</taxon>
        <taxon>Agaricomycetidae</taxon>
        <taxon>Agaricales</taxon>
        <taxon>Marasmiineae</taxon>
        <taxon>Marasmiaceae</taxon>
        <taxon>Moniliophthora</taxon>
    </lineage>
</organism>
<reference evidence="1 2" key="1">
    <citation type="journal article" date="2014" name="BMC Genomics">
        <title>Genome and secretome analysis of the hemibiotrophic fungal pathogen, Moniliophthora roreri, which causes frosty pod rot disease of cacao: mechanisms of the biotrophic and necrotrophic phases.</title>
        <authorList>
            <person name="Meinhardt L.W."/>
            <person name="Costa G.G.L."/>
            <person name="Thomazella D.P.T."/>
            <person name="Teixeira P.J.P.L."/>
            <person name="Carazzolle M.F."/>
            <person name="Schuster S.C."/>
            <person name="Carlson J.E."/>
            <person name="Guiltinan M.J."/>
            <person name="Mieczkowski P."/>
            <person name="Farmer A."/>
            <person name="Ramaraj T."/>
            <person name="Crozier J."/>
            <person name="Davis R.E."/>
            <person name="Shao J."/>
            <person name="Melnick R.L."/>
            <person name="Pereira G.A.G."/>
            <person name="Bailey B.A."/>
        </authorList>
    </citation>
    <scope>NUCLEOTIDE SEQUENCE [LARGE SCALE GENOMIC DNA]</scope>
    <source>
        <strain evidence="1 2">MCA 2997</strain>
    </source>
</reference>
<gene>
    <name evidence="1" type="ORF">Moror_10968</name>
</gene>
<keyword evidence="2" id="KW-1185">Reference proteome</keyword>
<dbReference type="HOGENOM" id="CLU_162160_0_0_1"/>
<comment type="caution">
    <text evidence="1">The sequence shown here is derived from an EMBL/GenBank/DDBJ whole genome shotgun (WGS) entry which is preliminary data.</text>
</comment>
<dbReference type="OrthoDB" id="10369684at2759"/>
<dbReference type="EMBL" id="AWSO01000965">
    <property type="protein sequence ID" value="ESK86174.1"/>
    <property type="molecule type" value="Genomic_DNA"/>
</dbReference>
<proteinExistence type="predicted"/>
<dbReference type="KEGG" id="mrr:Moror_10968"/>
<protein>
    <recommendedName>
        <fullName evidence="3">Hydrophobin</fullName>
    </recommendedName>
</protein>
<name>V2Y3H7_MONRO</name>
<sequence>MLSEYIQGHFIYRILNARQPTLALGLMKLTLSSPTIILAVATAVSGTPAAVREECPPANHGCCQSFRVIHPGDPGFPILLPPFPDPVSVGLSCGIGIEQCPEPTLSLCCDQFFANGIIGVNCTAIN</sequence>
<accession>V2Y3H7</accession>
<dbReference type="AlphaFoldDB" id="V2Y3H7"/>
<evidence type="ECO:0000313" key="1">
    <source>
        <dbReference type="EMBL" id="ESK86174.1"/>
    </source>
</evidence>